<evidence type="ECO:0000313" key="2">
    <source>
        <dbReference type="Proteomes" id="UP000621436"/>
    </source>
</evidence>
<keyword evidence="2" id="KW-1185">Reference proteome</keyword>
<reference evidence="1" key="1">
    <citation type="submission" date="2020-11" db="EMBL/GenBank/DDBJ databases">
        <title>Halonatronomonas betainensis gen. nov., sp. nov. a novel haloalkaliphilic representative of the family Halanaerobiacae capable of betaine degradation.</title>
        <authorList>
            <person name="Boltyanskaya Y."/>
            <person name="Kevbrin V."/>
            <person name="Detkova E."/>
            <person name="Grouzdev D.S."/>
            <person name="Koziaeva V."/>
            <person name="Zhilina T."/>
        </authorList>
    </citation>
    <scope>NUCLEOTIDE SEQUENCE</scope>
    <source>
        <strain evidence="1">Z-7014</strain>
    </source>
</reference>
<dbReference type="EMBL" id="JADPIE010000007">
    <property type="protein sequence ID" value="MBF8437868.1"/>
    <property type="molecule type" value="Genomic_DNA"/>
</dbReference>
<comment type="caution">
    <text evidence="1">The sequence shown here is derived from an EMBL/GenBank/DDBJ whole genome shotgun (WGS) entry which is preliminary data.</text>
</comment>
<protein>
    <submittedName>
        <fullName evidence="1">Uncharacterized protein</fullName>
    </submittedName>
</protein>
<dbReference type="AlphaFoldDB" id="A0A931ARW2"/>
<evidence type="ECO:0000313" key="1">
    <source>
        <dbReference type="EMBL" id="MBF8437868.1"/>
    </source>
</evidence>
<dbReference type="RefSeq" id="WP_270454903.1">
    <property type="nucleotide sequence ID" value="NZ_JADPIE010000007.1"/>
</dbReference>
<sequence length="154" mass="17033">MAASNVAINTINLEDESETESLRERVDRELARQNLNVLGPGQDVDFDINIYQSGVEYDRSFNWLILILPLWPIVGITQSTTTVYVDSEALDQDGNRVWTGSGKAEDSTIFFSDFRHPAQAPLLTHAAQRSVSGAGYLASFEAPNNKITLVSLPF</sequence>
<organism evidence="1 2">
    <name type="scientific">Halonatronomonas betaini</name>
    <dbReference type="NCBI Taxonomy" id="2778430"/>
    <lineage>
        <taxon>Bacteria</taxon>
        <taxon>Bacillati</taxon>
        <taxon>Bacillota</taxon>
        <taxon>Clostridia</taxon>
        <taxon>Halanaerobiales</taxon>
        <taxon>Halarsenatibacteraceae</taxon>
        <taxon>Halonatronomonas</taxon>
    </lineage>
</organism>
<accession>A0A931ARW2</accession>
<dbReference type="Proteomes" id="UP000621436">
    <property type="component" value="Unassembled WGS sequence"/>
</dbReference>
<gene>
    <name evidence="1" type="ORF">I0Q91_12290</name>
</gene>
<name>A0A931ARW2_9FIRM</name>
<proteinExistence type="predicted"/>